<name>A0AAE0IVX9_9PEZI</name>
<protein>
    <submittedName>
        <fullName evidence="2">Uncharacterized protein</fullName>
    </submittedName>
</protein>
<accession>A0AAE0IVX9</accession>
<dbReference type="Proteomes" id="UP001283341">
    <property type="component" value="Unassembled WGS sequence"/>
</dbReference>
<keyword evidence="1" id="KW-0732">Signal</keyword>
<feature type="signal peptide" evidence="1">
    <location>
        <begin position="1"/>
        <end position="23"/>
    </location>
</feature>
<proteinExistence type="predicted"/>
<feature type="chain" id="PRO_5042195330" evidence="1">
    <location>
        <begin position="24"/>
        <end position="107"/>
    </location>
</feature>
<evidence type="ECO:0000313" key="3">
    <source>
        <dbReference type="Proteomes" id="UP001283341"/>
    </source>
</evidence>
<evidence type="ECO:0000313" key="2">
    <source>
        <dbReference type="EMBL" id="KAK3331551.1"/>
    </source>
</evidence>
<gene>
    <name evidence="2" type="ORF">B0H66DRAFT_546766</name>
</gene>
<reference evidence="2" key="1">
    <citation type="journal article" date="2023" name="Mol. Phylogenet. Evol.">
        <title>Genome-scale phylogeny and comparative genomics of the fungal order Sordariales.</title>
        <authorList>
            <person name="Hensen N."/>
            <person name="Bonometti L."/>
            <person name="Westerberg I."/>
            <person name="Brannstrom I.O."/>
            <person name="Guillou S."/>
            <person name="Cros-Aarteil S."/>
            <person name="Calhoun S."/>
            <person name="Haridas S."/>
            <person name="Kuo A."/>
            <person name="Mondo S."/>
            <person name="Pangilinan J."/>
            <person name="Riley R."/>
            <person name="LaButti K."/>
            <person name="Andreopoulos B."/>
            <person name="Lipzen A."/>
            <person name="Chen C."/>
            <person name="Yan M."/>
            <person name="Daum C."/>
            <person name="Ng V."/>
            <person name="Clum A."/>
            <person name="Steindorff A."/>
            <person name="Ohm R.A."/>
            <person name="Martin F."/>
            <person name="Silar P."/>
            <person name="Natvig D.O."/>
            <person name="Lalanne C."/>
            <person name="Gautier V."/>
            <person name="Ament-Velasquez S.L."/>
            <person name="Kruys A."/>
            <person name="Hutchinson M.I."/>
            <person name="Powell A.J."/>
            <person name="Barry K."/>
            <person name="Miller A.N."/>
            <person name="Grigoriev I.V."/>
            <person name="Debuchy R."/>
            <person name="Gladieux P."/>
            <person name="Hiltunen Thoren M."/>
            <person name="Johannesson H."/>
        </authorList>
    </citation>
    <scope>NUCLEOTIDE SEQUENCE</scope>
    <source>
        <strain evidence="2">CBS 118394</strain>
    </source>
</reference>
<comment type="caution">
    <text evidence="2">The sequence shown here is derived from an EMBL/GenBank/DDBJ whole genome shotgun (WGS) entry which is preliminary data.</text>
</comment>
<organism evidence="2 3">
    <name type="scientific">Apodospora peruviana</name>
    <dbReference type="NCBI Taxonomy" id="516989"/>
    <lineage>
        <taxon>Eukaryota</taxon>
        <taxon>Fungi</taxon>
        <taxon>Dikarya</taxon>
        <taxon>Ascomycota</taxon>
        <taxon>Pezizomycotina</taxon>
        <taxon>Sordariomycetes</taxon>
        <taxon>Sordariomycetidae</taxon>
        <taxon>Sordariales</taxon>
        <taxon>Lasiosphaeriaceae</taxon>
        <taxon>Apodospora</taxon>
    </lineage>
</organism>
<keyword evidence="3" id="KW-1185">Reference proteome</keyword>
<evidence type="ECO:0000256" key="1">
    <source>
        <dbReference type="SAM" id="SignalP"/>
    </source>
</evidence>
<dbReference type="EMBL" id="JAUEDM010000001">
    <property type="protein sequence ID" value="KAK3331551.1"/>
    <property type="molecule type" value="Genomic_DNA"/>
</dbReference>
<dbReference type="AlphaFoldDB" id="A0AAE0IVX9"/>
<reference evidence="2" key="2">
    <citation type="submission" date="2023-06" db="EMBL/GenBank/DDBJ databases">
        <authorList>
            <consortium name="Lawrence Berkeley National Laboratory"/>
            <person name="Haridas S."/>
            <person name="Hensen N."/>
            <person name="Bonometti L."/>
            <person name="Westerberg I."/>
            <person name="Brannstrom I.O."/>
            <person name="Guillou S."/>
            <person name="Cros-Aarteil S."/>
            <person name="Calhoun S."/>
            <person name="Kuo A."/>
            <person name="Mondo S."/>
            <person name="Pangilinan J."/>
            <person name="Riley R."/>
            <person name="Labutti K."/>
            <person name="Andreopoulos B."/>
            <person name="Lipzen A."/>
            <person name="Chen C."/>
            <person name="Yanf M."/>
            <person name="Daum C."/>
            <person name="Ng V."/>
            <person name="Clum A."/>
            <person name="Steindorff A."/>
            <person name="Ohm R."/>
            <person name="Martin F."/>
            <person name="Silar P."/>
            <person name="Natvig D."/>
            <person name="Lalanne C."/>
            <person name="Gautier V."/>
            <person name="Ament-Velasquez S.L."/>
            <person name="Kruys A."/>
            <person name="Hutchinson M.I."/>
            <person name="Powell A.J."/>
            <person name="Barry K."/>
            <person name="Miller A.N."/>
            <person name="Grigoriev I.V."/>
            <person name="Debuchy R."/>
            <person name="Gladieux P."/>
            <person name="Thoren M.H."/>
            <person name="Johannesson H."/>
        </authorList>
    </citation>
    <scope>NUCLEOTIDE SEQUENCE</scope>
    <source>
        <strain evidence="2">CBS 118394</strain>
    </source>
</reference>
<sequence>MLVKTNLLQLAALVLPLLDGVAADCWKKKCSHLGLSSTVSCKSACAAKGYSIHGYETYTRYAVDVWVVCTCGTYHEEDCTTCRNAGVPCKSRDAESKEIFDGKIPNC</sequence>